<proteinExistence type="predicted"/>
<evidence type="ECO:0000313" key="2">
    <source>
        <dbReference type="EMBL" id="GBP56168.1"/>
    </source>
</evidence>
<keyword evidence="3" id="KW-1185">Reference proteome</keyword>
<comment type="caution">
    <text evidence="2">The sequence shown here is derived from an EMBL/GenBank/DDBJ whole genome shotgun (WGS) entry which is preliminary data.</text>
</comment>
<name>A0A4C1WXI1_EUMVA</name>
<accession>A0A4C1WXI1</accession>
<evidence type="ECO:0000256" key="1">
    <source>
        <dbReference type="SAM" id="MobiDB-lite"/>
    </source>
</evidence>
<evidence type="ECO:0000313" key="3">
    <source>
        <dbReference type="Proteomes" id="UP000299102"/>
    </source>
</evidence>
<feature type="region of interest" description="Disordered" evidence="1">
    <location>
        <begin position="33"/>
        <end position="76"/>
    </location>
</feature>
<reference evidence="2 3" key="1">
    <citation type="journal article" date="2019" name="Commun. Biol.">
        <title>The bagworm genome reveals a unique fibroin gene that provides high tensile strength.</title>
        <authorList>
            <person name="Kono N."/>
            <person name="Nakamura H."/>
            <person name="Ohtoshi R."/>
            <person name="Tomita M."/>
            <person name="Numata K."/>
            <person name="Arakawa K."/>
        </authorList>
    </citation>
    <scope>NUCLEOTIDE SEQUENCE [LARGE SCALE GENOMIC DNA]</scope>
</reference>
<dbReference type="AlphaFoldDB" id="A0A4C1WXI1"/>
<sequence>MQPHQIWENKFTPVVESKFCLIRWMTECQGDPQKIQNHRRSGSGRTAWPKSVISETKPKQSQTGTITAEEEGLIDVHEPEVAGGMASYGIRTWALHNLQANQAQQS</sequence>
<dbReference type="EMBL" id="BGZK01000686">
    <property type="protein sequence ID" value="GBP56168.1"/>
    <property type="molecule type" value="Genomic_DNA"/>
</dbReference>
<dbReference type="Proteomes" id="UP000299102">
    <property type="component" value="Unassembled WGS sequence"/>
</dbReference>
<protein>
    <submittedName>
        <fullName evidence="2">Uncharacterized protein</fullName>
    </submittedName>
</protein>
<gene>
    <name evidence="2" type="ORF">EVAR_23608_1</name>
</gene>
<organism evidence="2 3">
    <name type="scientific">Eumeta variegata</name>
    <name type="common">Bagworm moth</name>
    <name type="synonym">Eumeta japonica</name>
    <dbReference type="NCBI Taxonomy" id="151549"/>
    <lineage>
        <taxon>Eukaryota</taxon>
        <taxon>Metazoa</taxon>
        <taxon>Ecdysozoa</taxon>
        <taxon>Arthropoda</taxon>
        <taxon>Hexapoda</taxon>
        <taxon>Insecta</taxon>
        <taxon>Pterygota</taxon>
        <taxon>Neoptera</taxon>
        <taxon>Endopterygota</taxon>
        <taxon>Lepidoptera</taxon>
        <taxon>Glossata</taxon>
        <taxon>Ditrysia</taxon>
        <taxon>Tineoidea</taxon>
        <taxon>Psychidae</taxon>
        <taxon>Oiketicinae</taxon>
        <taxon>Eumeta</taxon>
    </lineage>
</organism>